<dbReference type="InterPro" id="IPR003778">
    <property type="entry name" value="CT_A_B"/>
</dbReference>
<keyword evidence="1" id="KW-0547">Nucleotide-binding</keyword>
<protein>
    <submittedName>
        <fullName evidence="5">Biotin-dependent carboxyltransferase family protein</fullName>
    </submittedName>
</protein>
<evidence type="ECO:0000256" key="1">
    <source>
        <dbReference type="ARBA" id="ARBA00022741"/>
    </source>
</evidence>
<dbReference type="GO" id="GO:0016787">
    <property type="term" value="F:hydrolase activity"/>
    <property type="evidence" value="ECO:0007669"/>
    <property type="project" value="UniProtKB-KW"/>
</dbReference>
<evidence type="ECO:0000256" key="2">
    <source>
        <dbReference type="ARBA" id="ARBA00022801"/>
    </source>
</evidence>
<dbReference type="NCBIfam" id="TIGR00724">
    <property type="entry name" value="urea_amlyse_rel"/>
    <property type="match status" value="1"/>
</dbReference>
<comment type="caution">
    <text evidence="5">The sequence shown here is derived from an EMBL/GenBank/DDBJ whole genome shotgun (WGS) entry which is preliminary data.</text>
</comment>
<evidence type="ECO:0000256" key="3">
    <source>
        <dbReference type="ARBA" id="ARBA00022840"/>
    </source>
</evidence>
<dbReference type="Gene3D" id="2.40.100.10">
    <property type="entry name" value="Cyclophilin-like"/>
    <property type="match status" value="1"/>
</dbReference>
<dbReference type="RefSeq" id="WP_301189712.1">
    <property type="nucleotide sequence ID" value="NZ_JAPDPJ010000010.1"/>
</dbReference>
<keyword evidence="2" id="KW-0378">Hydrolase</keyword>
<dbReference type="SMART" id="SM00797">
    <property type="entry name" value="AHS2"/>
    <property type="match status" value="1"/>
</dbReference>
<dbReference type="InterPro" id="IPR029000">
    <property type="entry name" value="Cyclophilin-like_dom_sf"/>
</dbReference>
<dbReference type="AlphaFoldDB" id="A0AAE3M2S4"/>
<dbReference type="GO" id="GO:0005524">
    <property type="term" value="F:ATP binding"/>
    <property type="evidence" value="ECO:0007669"/>
    <property type="project" value="UniProtKB-KW"/>
</dbReference>
<name>A0AAE3M2S4_9BACT</name>
<evidence type="ECO:0000313" key="6">
    <source>
        <dbReference type="Proteomes" id="UP001209229"/>
    </source>
</evidence>
<keyword evidence="3" id="KW-0067">ATP-binding</keyword>
<keyword evidence="6" id="KW-1185">Reference proteome</keyword>
<dbReference type="Pfam" id="PF02626">
    <property type="entry name" value="CT_A_B"/>
    <property type="match status" value="1"/>
</dbReference>
<reference evidence="5" key="1">
    <citation type="submission" date="2022-10" db="EMBL/GenBank/DDBJ databases">
        <authorList>
            <person name="Yu W.X."/>
        </authorList>
    </citation>
    <scope>NUCLEOTIDE SEQUENCE</scope>
    <source>
        <strain evidence="5">AAT</strain>
    </source>
</reference>
<dbReference type="Proteomes" id="UP001209229">
    <property type="component" value="Unassembled WGS sequence"/>
</dbReference>
<dbReference type="EMBL" id="JAPDPJ010000010">
    <property type="protein sequence ID" value="MCW3786142.1"/>
    <property type="molecule type" value="Genomic_DNA"/>
</dbReference>
<sequence length="311" mass="34291">MNSTATFKIINPGLYTTIQDLGRFGYQQYGMPVSGAMDTYSLRLANKLAGNDAHAACMETTFLPPHFEIISDTIMAITGGQTELTINNISKPIHCNHHLKAGAMIQMGPVTKGSRVYIAFAGGIDVPVIMNSRSTYARANVGGFNGRKLLAGDEVFTLKKSIKFKHRSIPNELLLDYNPEQEIRVIGGSEMNRFSFEGIKTFLTSSYTISNKSDRMGYRLDGPEIKHKQGADIISSGICNGAIQVPGDGKPIVMLADRQTVGGYTKIANVITADLPLFGQLKPSDEIYFTHVKLDYAHKILKEREKLFRHL</sequence>
<gene>
    <name evidence="5" type="ORF">OM075_06655</name>
</gene>
<evidence type="ECO:0000259" key="4">
    <source>
        <dbReference type="SMART" id="SM00797"/>
    </source>
</evidence>
<dbReference type="InterPro" id="IPR052708">
    <property type="entry name" value="PxpC"/>
</dbReference>
<dbReference type="PANTHER" id="PTHR43309:SF5">
    <property type="entry name" value="5-OXOPROLINASE SUBUNIT C"/>
    <property type="match status" value="1"/>
</dbReference>
<organism evidence="5 6">
    <name type="scientific">Plebeiibacterium sediminum</name>
    <dbReference type="NCBI Taxonomy" id="2992112"/>
    <lineage>
        <taxon>Bacteria</taxon>
        <taxon>Pseudomonadati</taxon>
        <taxon>Bacteroidota</taxon>
        <taxon>Bacteroidia</taxon>
        <taxon>Marinilabiliales</taxon>
        <taxon>Marinilabiliaceae</taxon>
        <taxon>Plebeiibacterium</taxon>
    </lineage>
</organism>
<feature type="domain" description="Carboxyltransferase" evidence="4">
    <location>
        <begin position="28"/>
        <end position="307"/>
    </location>
</feature>
<proteinExistence type="predicted"/>
<accession>A0AAE3M2S4</accession>
<dbReference type="SUPFAM" id="SSF50891">
    <property type="entry name" value="Cyclophilin-like"/>
    <property type="match status" value="1"/>
</dbReference>
<dbReference type="PANTHER" id="PTHR43309">
    <property type="entry name" value="5-OXOPROLINASE SUBUNIT C"/>
    <property type="match status" value="1"/>
</dbReference>
<evidence type="ECO:0000313" key="5">
    <source>
        <dbReference type="EMBL" id="MCW3786142.1"/>
    </source>
</evidence>